<dbReference type="Pfam" id="PF20990">
    <property type="entry name" value="DUF2207_C"/>
    <property type="match status" value="1"/>
</dbReference>
<dbReference type="AlphaFoldDB" id="A0A1N7NQE3"/>
<evidence type="ECO:0000259" key="4">
    <source>
        <dbReference type="Pfam" id="PF20990"/>
    </source>
</evidence>
<evidence type="ECO:0000256" key="2">
    <source>
        <dbReference type="SAM" id="Phobius"/>
    </source>
</evidence>
<feature type="transmembrane region" description="Helical" evidence="2">
    <location>
        <begin position="389"/>
        <end position="408"/>
    </location>
</feature>
<dbReference type="EMBL" id="FTOE01000010">
    <property type="protein sequence ID" value="SIT00507.1"/>
    <property type="molecule type" value="Genomic_DNA"/>
</dbReference>
<dbReference type="STRING" id="619304.SAMN05421760_110139"/>
<keyword evidence="6" id="KW-1185">Reference proteome</keyword>
<feature type="compositionally biased region" description="Gly residues" evidence="1">
    <location>
        <begin position="618"/>
        <end position="636"/>
    </location>
</feature>
<dbReference type="RefSeq" id="WP_054339960.1">
    <property type="nucleotide sequence ID" value="NZ_FTOE01000010.1"/>
</dbReference>
<feature type="transmembrane region" description="Helical" evidence="2">
    <location>
        <begin position="414"/>
        <end position="436"/>
    </location>
</feature>
<feature type="transmembrane region" description="Helical" evidence="2">
    <location>
        <begin position="243"/>
        <end position="263"/>
    </location>
</feature>
<dbReference type="Pfam" id="PF09972">
    <property type="entry name" value="DUF2207"/>
    <property type="match status" value="1"/>
</dbReference>
<dbReference type="InterPro" id="IPR048389">
    <property type="entry name" value="YciQ-like_C"/>
</dbReference>
<evidence type="ECO:0000313" key="5">
    <source>
        <dbReference type="EMBL" id="SIT00507.1"/>
    </source>
</evidence>
<reference evidence="6" key="1">
    <citation type="submission" date="2017-01" db="EMBL/GenBank/DDBJ databases">
        <authorList>
            <person name="Varghese N."/>
            <person name="Submissions S."/>
        </authorList>
    </citation>
    <scope>NUCLEOTIDE SEQUENCE [LARGE SCALE GENOMIC DNA]</scope>
    <source>
        <strain evidence="6">DSM 22306</strain>
    </source>
</reference>
<evidence type="ECO:0000313" key="6">
    <source>
        <dbReference type="Proteomes" id="UP000185999"/>
    </source>
</evidence>
<accession>A0A1N7NQE3</accession>
<sequence>MEVTVLTRFMVMLGIIFMSIGLTSAEERILDYNTHIQVKADGELLITESIKVNAEHAVIRRGIYRDIPTVYTLANHQTQHVGFEIISILRDGQSEPFHTEKRQNGTRIYIGDSEKYVSKGEHSYQIFYRTNRQIQFLDQRDELYFNAIGHGFSFPIDNASTTISLPSSAYIKEYKAFTGAQGSTASHVDTYQSLPFEVEFKTSRPLNSREGMTVLLAWNKGVVSPPSDFQHIEWGMQDYRETIYAAISTLIVFVYLLIAWFVVGRDPKGSTIIPLFTPPEGLSPAACQFIKDRRFKPSAFTGALVNLAVKGFLTIEASPSKNTYTLSRTGKTTDFFPSEKTLAAHLFSNNLQQQTIGGKYSSTIANAKTELKHTLTQEYAKQNFINNRLWFFMGVVICVVLGAMMAIQDQRFELILLSASAGIFGVVFVTSIRSSIRAVKSTSPVKTLIRLIPVLLPVIFIFTLGGPFLSSFDTLSIDLNSMAIPAYYLISALLLMLFYWLLEAPTLAGRATLDKIEGFKHYLSVAEKDLLNFQHPPDKTPELFERYLPYAISLGVENEWGEKFTALLAASALSGGTAMNWYHGHTNNDFSNLTSNMSNGLDSAIASSSTPPSSSGSGFSGGSSGGGGGGGGGGGW</sequence>
<feature type="region of interest" description="Disordered" evidence="1">
    <location>
        <begin position="602"/>
        <end position="636"/>
    </location>
</feature>
<feature type="transmembrane region" description="Helical" evidence="2">
    <location>
        <begin position="482"/>
        <end position="502"/>
    </location>
</feature>
<feature type="domain" description="DUF2207" evidence="3">
    <location>
        <begin position="28"/>
        <end position="190"/>
    </location>
</feature>
<protein>
    <submittedName>
        <fullName evidence="5">Predicted membrane protein</fullName>
    </submittedName>
</protein>
<dbReference type="Proteomes" id="UP000185999">
    <property type="component" value="Unassembled WGS sequence"/>
</dbReference>
<feature type="compositionally biased region" description="Low complexity" evidence="1">
    <location>
        <begin position="607"/>
        <end position="617"/>
    </location>
</feature>
<keyword evidence="2" id="KW-0472">Membrane</keyword>
<dbReference type="OrthoDB" id="9767603at2"/>
<keyword evidence="2" id="KW-1133">Transmembrane helix</keyword>
<dbReference type="InterPro" id="IPR018702">
    <property type="entry name" value="DUF2207"/>
</dbReference>
<feature type="transmembrane region" description="Helical" evidence="2">
    <location>
        <begin position="448"/>
        <end position="470"/>
    </location>
</feature>
<gene>
    <name evidence="5" type="ORF">SAMN05421760_110139</name>
</gene>
<organism evidence="5 6">
    <name type="scientific">Neptunomonas antarctica</name>
    <dbReference type="NCBI Taxonomy" id="619304"/>
    <lineage>
        <taxon>Bacteria</taxon>
        <taxon>Pseudomonadati</taxon>
        <taxon>Pseudomonadota</taxon>
        <taxon>Gammaproteobacteria</taxon>
        <taxon>Oceanospirillales</taxon>
        <taxon>Oceanospirillaceae</taxon>
        <taxon>Neptunomonas</taxon>
    </lineage>
</organism>
<evidence type="ECO:0000259" key="3">
    <source>
        <dbReference type="Pfam" id="PF09972"/>
    </source>
</evidence>
<evidence type="ECO:0000256" key="1">
    <source>
        <dbReference type="SAM" id="MobiDB-lite"/>
    </source>
</evidence>
<feature type="domain" description="Predicted membrane protein YciQ-like C-terminal" evidence="4">
    <location>
        <begin position="277"/>
        <end position="564"/>
    </location>
</feature>
<keyword evidence="2" id="KW-0812">Transmembrane</keyword>
<name>A0A1N7NQE3_9GAMM</name>
<proteinExistence type="predicted"/>